<dbReference type="InterPro" id="IPR047872">
    <property type="entry name" value="EFG_IV"/>
</dbReference>
<dbReference type="NCBIfam" id="NF009379">
    <property type="entry name" value="PRK12740.1-3"/>
    <property type="match status" value="1"/>
</dbReference>
<dbReference type="InterPro" id="IPR053905">
    <property type="entry name" value="EF-G-like_DII"/>
</dbReference>
<name>E0RSW5_WINT6</name>
<dbReference type="AlphaFoldDB" id="E0RSW5"/>
<dbReference type="PANTHER" id="PTHR43261">
    <property type="entry name" value="TRANSLATION ELONGATION FACTOR G-RELATED"/>
    <property type="match status" value="1"/>
</dbReference>
<dbReference type="PROSITE" id="PS51722">
    <property type="entry name" value="G_TR_2"/>
    <property type="match status" value="1"/>
</dbReference>
<dbReference type="InterPro" id="IPR009000">
    <property type="entry name" value="Transl_B-barrel_sf"/>
</dbReference>
<dbReference type="InterPro" id="IPR009022">
    <property type="entry name" value="EFG_III"/>
</dbReference>
<dbReference type="SUPFAM" id="SSF54211">
    <property type="entry name" value="Ribosomal protein S5 domain 2-like"/>
    <property type="match status" value="1"/>
</dbReference>
<dbReference type="CDD" id="cd04170">
    <property type="entry name" value="EF-G_bact"/>
    <property type="match status" value="1"/>
</dbReference>
<dbReference type="InterPro" id="IPR000795">
    <property type="entry name" value="T_Tr_GTP-bd_dom"/>
</dbReference>
<dbReference type="Gene3D" id="2.40.30.10">
    <property type="entry name" value="Translation factors"/>
    <property type="match status" value="1"/>
</dbReference>
<dbReference type="InterPro" id="IPR000640">
    <property type="entry name" value="EFG_V-like"/>
</dbReference>
<reference key="1">
    <citation type="submission" date="2009-08" db="EMBL/GenBank/DDBJ databases">
        <title>The genome sequence of Spirochaeta thermophila DSM6192.</title>
        <authorList>
            <person name="Angelov A."/>
            <person name="Mientus M."/>
            <person name="Wittenberg S."/>
            <person name="Lehmann R."/>
            <person name="Liesegang H."/>
            <person name="Daniel R."/>
            <person name="Liebl W."/>
        </authorList>
    </citation>
    <scope>NUCLEOTIDE SEQUENCE</scope>
    <source>
        <strain>DSM 6192</strain>
    </source>
</reference>
<dbReference type="InterPro" id="IPR035647">
    <property type="entry name" value="EFG_III/V"/>
</dbReference>
<organism evidence="8 9">
    <name type="scientific">Winmispira thermophila (strain ATCC 49972 / DSM 6192 / RI 19.B1)</name>
    <name type="common">Spirochaeta thermophila</name>
    <dbReference type="NCBI Taxonomy" id="665571"/>
    <lineage>
        <taxon>Bacteria</taxon>
        <taxon>Pseudomonadati</taxon>
        <taxon>Spirochaetota</taxon>
        <taxon>Spirochaetia</taxon>
        <taxon>Winmispirales</taxon>
        <taxon>Winmispiraceae</taxon>
        <taxon>Winmispira</taxon>
    </lineage>
</organism>
<reference evidence="8 9" key="2">
    <citation type="journal article" date="2010" name="J. Bacteriol.">
        <title>Genome sequence of the polysaccharide-degrading, thermophilic anaerobe Spirochaeta thermophila DSM 6192.</title>
        <authorList>
            <person name="Angelov A."/>
            <person name="Liebl S."/>
            <person name="Ballschmiter M."/>
            <person name="Bomeke M."/>
            <person name="Lehmann R."/>
            <person name="Liesegang H."/>
            <person name="Daniel R."/>
            <person name="Liebl W."/>
        </authorList>
    </citation>
    <scope>NUCLEOTIDE SEQUENCE [LARGE SCALE GENOMIC DNA]</scope>
    <source>
        <strain evidence="9">ATCC 49972 / DSM 6192 / RI 19.B1</strain>
    </source>
</reference>
<dbReference type="SUPFAM" id="SSF52540">
    <property type="entry name" value="P-loop containing nucleoside triphosphate hydrolases"/>
    <property type="match status" value="1"/>
</dbReference>
<dbReference type="InterPro" id="IPR035649">
    <property type="entry name" value="EFG_V"/>
</dbReference>
<dbReference type="Proteomes" id="UP000001296">
    <property type="component" value="Chromosome"/>
</dbReference>
<dbReference type="HOGENOM" id="CLU_002794_4_1_12"/>
<evidence type="ECO:0000256" key="2">
    <source>
        <dbReference type="ARBA" id="ARBA00022741"/>
    </source>
</evidence>
<dbReference type="Gene3D" id="3.30.70.870">
    <property type="entry name" value="Elongation Factor G (Translational Gtpase), domain 3"/>
    <property type="match status" value="1"/>
</dbReference>
<dbReference type="Gene3D" id="3.30.70.240">
    <property type="match status" value="1"/>
</dbReference>
<dbReference type="Gene3D" id="3.40.50.300">
    <property type="entry name" value="P-loop containing nucleotide triphosphate hydrolases"/>
    <property type="match status" value="1"/>
</dbReference>
<dbReference type="PaxDb" id="665571-STHERM_c11600"/>
<dbReference type="SMART" id="SM00838">
    <property type="entry name" value="EFG_C"/>
    <property type="match status" value="1"/>
</dbReference>
<dbReference type="InterPro" id="IPR020568">
    <property type="entry name" value="Ribosomal_Su5_D2-typ_SF"/>
</dbReference>
<dbReference type="InterPro" id="IPR014721">
    <property type="entry name" value="Ribsml_uS5_D2-typ_fold_subgr"/>
</dbReference>
<dbReference type="SMART" id="SM00889">
    <property type="entry name" value="EFG_IV"/>
    <property type="match status" value="1"/>
</dbReference>
<feature type="domain" description="Tr-type G" evidence="7">
    <location>
        <begin position="6"/>
        <end position="277"/>
    </location>
</feature>
<dbReference type="InterPro" id="IPR005225">
    <property type="entry name" value="Small_GTP-bd"/>
</dbReference>
<proteinExistence type="predicted"/>
<keyword evidence="5" id="KW-0342">GTP-binding</keyword>
<sequence length="693" mass="76208">MSVSTATIRNLSVVGHGGTGKTTLVEHILYAAGVIDKPETVESGRTVSDFLPEEIENRFSIKTALSAFTWKDIKINLFDTPGAGDFIGEVISAFRASDCALMVVDAKSGVQIETIKLWRRLDMRNMPRMVFINKIELDNAGYNKTVEDLKERFQKTFIPVTIPLGEGTDYKGVINLLTMKAHVMDDGQEKEVDIPEEYREAAEQAHLELIEAAAEGDDELTEKYFEAGTLTIEEAKRGLAEGLKENKFVPVLCGSALLHSGINDLFHVINEIAPSPEALSEPILRNGEEDRLPVDPNAPFCGYVFKTFYDQFSGKLSFIKVVQGSLTPGTEVLNLSEQKKERISKVFTAIGKKLVETSGAVAGDIAVVTKADSLRTNDTLAAQEVDFRFKPLALPQPIFSLAIGTDSKKEQDKLGELLHREAEEDLTFTLTYNPETKETVISGMGELHINMILNKIREKFKINVHTKTPEVAYRETITKPASAEYTHKKQTGGHGQYARVVMEIKPLPRGEIFAFHNAIHGGAISKNYIPGVEKGVREGMEAGILAGYPVVDLEATVVDGKEHPVDSSELAFKIAAREALKDALTRAGCVLLEPIMKLTVFIEEQYLGDILSDLSGRRGKVLGQKPIGGGIVEVDALVPQAELLRYAIDLKSMTSGTGSFEIEFSHYEPISGRIAEEVIKRAQSRQEEVKAGQ</sequence>
<evidence type="ECO:0000313" key="9">
    <source>
        <dbReference type="Proteomes" id="UP000001296"/>
    </source>
</evidence>
<dbReference type="SUPFAM" id="SSF54980">
    <property type="entry name" value="EF-G C-terminal domain-like"/>
    <property type="match status" value="2"/>
</dbReference>
<dbReference type="GO" id="GO:0003746">
    <property type="term" value="F:translation elongation factor activity"/>
    <property type="evidence" value="ECO:0007669"/>
    <property type="project" value="UniProtKB-KW"/>
</dbReference>
<dbReference type="Gene3D" id="3.30.230.10">
    <property type="match status" value="1"/>
</dbReference>
<dbReference type="GO" id="GO:0003924">
    <property type="term" value="F:GTPase activity"/>
    <property type="evidence" value="ECO:0007669"/>
    <property type="project" value="InterPro"/>
</dbReference>
<dbReference type="Pfam" id="PF00009">
    <property type="entry name" value="GTP_EFTU"/>
    <property type="match status" value="1"/>
</dbReference>
<dbReference type="CDD" id="cd16262">
    <property type="entry name" value="EFG_III"/>
    <property type="match status" value="1"/>
</dbReference>
<evidence type="ECO:0000256" key="3">
    <source>
        <dbReference type="ARBA" id="ARBA00022768"/>
    </source>
</evidence>
<dbReference type="CDD" id="cd03713">
    <property type="entry name" value="EFG_mtEFG_C"/>
    <property type="match status" value="1"/>
</dbReference>
<comment type="function">
    <text evidence="6">Catalyzes the GTP-dependent ribosomal translocation step during translation elongation. During this step, the ribosome changes from the pre-translocational (PRE) to the post-translocational (POST) state as the newly formed A-site-bound peptidyl-tRNA and P-site-bound deacylated tRNA move to the P and E sites, respectively. Catalyzes the coordinated movement of the two tRNA molecules, the mRNA and conformational changes in the ribosome.</text>
</comment>
<dbReference type="SUPFAM" id="SSF50447">
    <property type="entry name" value="Translation proteins"/>
    <property type="match status" value="1"/>
</dbReference>
<dbReference type="NCBIfam" id="TIGR00231">
    <property type="entry name" value="small_GTP"/>
    <property type="match status" value="1"/>
</dbReference>
<dbReference type="FunFam" id="3.30.230.10:FF:000003">
    <property type="entry name" value="Elongation factor G"/>
    <property type="match status" value="1"/>
</dbReference>
<evidence type="ECO:0000256" key="1">
    <source>
        <dbReference type="ARBA" id="ARBA00017872"/>
    </source>
</evidence>
<dbReference type="GO" id="GO:0005525">
    <property type="term" value="F:GTP binding"/>
    <property type="evidence" value="ECO:0007669"/>
    <property type="project" value="UniProtKB-KW"/>
</dbReference>
<dbReference type="NCBIfam" id="NF009891">
    <property type="entry name" value="PRK13351.1-1"/>
    <property type="match status" value="1"/>
</dbReference>
<dbReference type="InterPro" id="IPR005517">
    <property type="entry name" value="Transl_elong_EFG/EF2_IV"/>
</dbReference>
<dbReference type="PRINTS" id="PR00315">
    <property type="entry name" value="ELONGATNFCT"/>
</dbReference>
<dbReference type="KEGG" id="sta:STHERM_c11600"/>
<dbReference type="eggNOG" id="COG0480">
    <property type="taxonomic scope" value="Bacteria"/>
</dbReference>
<dbReference type="CDD" id="cd01434">
    <property type="entry name" value="EFG_mtEFG1_IV"/>
    <property type="match status" value="1"/>
</dbReference>
<dbReference type="Pfam" id="PF00679">
    <property type="entry name" value="EFG_C"/>
    <property type="match status" value="1"/>
</dbReference>
<keyword evidence="2" id="KW-0547">Nucleotide-binding</keyword>
<dbReference type="EMBL" id="CP001698">
    <property type="protein sequence ID" value="ADN02102.1"/>
    <property type="molecule type" value="Genomic_DNA"/>
</dbReference>
<dbReference type="PANTHER" id="PTHR43261:SF6">
    <property type="entry name" value="ELONGATION FACTOR G-LIKE PROTEIN"/>
    <property type="match status" value="1"/>
</dbReference>
<accession>E0RSW5</accession>
<evidence type="ECO:0000256" key="6">
    <source>
        <dbReference type="ARBA" id="ARBA00024731"/>
    </source>
</evidence>
<dbReference type="Pfam" id="PF03764">
    <property type="entry name" value="EFG_IV"/>
    <property type="match status" value="1"/>
</dbReference>
<evidence type="ECO:0000313" key="8">
    <source>
        <dbReference type="EMBL" id="ADN02102.1"/>
    </source>
</evidence>
<gene>
    <name evidence="8" type="ordered locus">STHERM_c11600</name>
</gene>
<dbReference type="FunFam" id="3.30.70.240:FF:000001">
    <property type="entry name" value="Elongation factor G"/>
    <property type="match status" value="1"/>
</dbReference>
<dbReference type="Pfam" id="PF22042">
    <property type="entry name" value="EF-G_D2"/>
    <property type="match status" value="1"/>
</dbReference>
<dbReference type="InterPro" id="IPR041095">
    <property type="entry name" value="EFG_II"/>
</dbReference>
<evidence type="ECO:0000256" key="5">
    <source>
        <dbReference type="ARBA" id="ARBA00023134"/>
    </source>
</evidence>
<dbReference type="NCBIfam" id="NF009381">
    <property type="entry name" value="PRK12740.1-5"/>
    <property type="match status" value="1"/>
</dbReference>
<dbReference type="GO" id="GO:0032790">
    <property type="term" value="P:ribosome disassembly"/>
    <property type="evidence" value="ECO:0007669"/>
    <property type="project" value="TreeGrafter"/>
</dbReference>
<protein>
    <recommendedName>
        <fullName evidence="1">Elongation factor G</fullName>
    </recommendedName>
</protein>
<dbReference type="InterPro" id="IPR027417">
    <property type="entry name" value="P-loop_NTPase"/>
</dbReference>
<dbReference type="RefSeq" id="WP_013313943.1">
    <property type="nucleotide sequence ID" value="NC_014484.1"/>
</dbReference>
<evidence type="ECO:0000259" key="7">
    <source>
        <dbReference type="PROSITE" id="PS51722"/>
    </source>
</evidence>
<evidence type="ECO:0000256" key="4">
    <source>
        <dbReference type="ARBA" id="ARBA00022917"/>
    </source>
</evidence>
<keyword evidence="3 8" id="KW-0251">Elongation factor</keyword>
<keyword evidence="4" id="KW-0648">Protein biosynthesis</keyword>
<dbReference type="Pfam" id="PF14492">
    <property type="entry name" value="EFG_III"/>
    <property type="match status" value="1"/>
</dbReference>